<reference evidence="3 4" key="1">
    <citation type="journal article" date="2013" name="Sci. Rep.">
        <title>Extraordinary expansion of a Sorangium cellulosum genome from an alkaline milieu.</title>
        <authorList>
            <person name="Han K."/>
            <person name="Li Z.F."/>
            <person name="Peng R."/>
            <person name="Zhu L.P."/>
            <person name="Zhou T."/>
            <person name="Wang L.G."/>
            <person name="Li S.G."/>
            <person name="Zhang X.B."/>
            <person name="Hu W."/>
            <person name="Wu Z.H."/>
            <person name="Qin N."/>
            <person name="Li Y.Z."/>
        </authorList>
    </citation>
    <scope>NUCLEOTIDE SEQUENCE [LARGE SCALE GENOMIC DNA]</scope>
    <source>
        <strain evidence="3 4">So0157-2</strain>
    </source>
</reference>
<organism evidence="3 4">
    <name type="scientific">Sorangium cellulosum So0157-2</name>
    <dbReference type="NCBI Taxonomy" id="1254432"/>
    <lineage>
        <taxon>Bacteria</taxon>
        <taxon>Pseudomonadati</taxon>
        <taxon>Myxococcota</taxon>
        <taxon>Polyangia</taxon>
        <taxon>Polyangiales</taxon>
        <taxon>Polyangiaceae</taxon>
        <taxon>Sorangium</taxon>
    </lineage>
</organism>
<proteinExistence type="predicted"/>
<evidence type="ECO:0000256" key="2">
    <source>
        <dbReference type="SAM" id="MobiDB-lite"/>
    </source>
</evidence>
<dbReference type="Pfam" id="PF05721">
    <property type="entry name" value="PhyH"/>
    <property type="match status" value="1"/>
</dbReference>
<evidence type="ECO:0000313" key="3">
    <source>
        <dbReference type="EMBL" id="AGP32864.1"/>
    </source>
</evidence>
<dbReference type="PANTHER" id="PTHR20883:SF48">
    <property type="entry name" value="ECTOINE DIOXYGENASE"/>
    <property type="match status" value="1"/>
</dbReference>
<dbReference type="EMBL" id="CP003969">
    <property type="protein sequence ID" value="AGP32864.1"/>
    <property type="molecule type" value="Genomic_DNA"/>
</dbReference>
<comment type="cofactor">
    <cofactor evidence="1">
        <name>Fe(2+)</name>
        <dbReference type="ChEBI" id="CHEBI:29033"/>
    </cofactor>
</comment>
<keyword evidence="3" id="KW-0560">Oxidoreductase</keyword>
<protein>
    <submittedName>
        <fullName evidence="3">Phytanoyl-CoA dioxygenase</fullName>
    </submittedName>
</protein>
<dbReference type="RefSeq" id="WP_020740623.1">
    <property type="nucleotide sequence ID" value="NC_021658.1"/>
</dbReference>
<gene>
    <name evidence="3" type="ORF">SCE1572_43855</name>
</gene>
<dbReference type="GO" id="GO:0005506">
    <property type="term" value="F:iron ion binding"/>
    <property type="evidence" value="ECO:0007669"/>
    <property type="project" value="UniProtKB-ARBA"/>
</dbReference>
<dbReference type="Proteomes" id="UP000014803">
    <property type="component" value="Chromosome"/>
</dbReference>
<feature type="compositionally biased region" description="Polar residues" evidence="2">
    <location>
        <begin position="1"/>
        <end position="18"/>
    </location>
</feature>
<dbReference type="KEGG" id="scu:SCE1572_43855"/>
<dbReference type="eggNOG" id="COG5285">
    <property type="taxonomic scope" value="Bacteria"/>
</dbReference>
<dbReference type="InterPro" id="IPR008775">
    <property type="entry name" value="Phytyl_CoA_dOase-like"/>
</dbReference>
<dbReference type="Gene3D" id="2.60.120.620">
    <property type="entry name" value="q2cbj1_9rhob like domain"/>
    <property type="match status" value="1"/>
</dbReference>
<dbReference type="PANTHER" id="PTHR20883">
    <property type="entry name" value="PHYTANOYL-COA DIOXYGENASE DOMAIN CONTAINING 1"/>
    <property type="match status" value="1"/>
</dbReference>
<feature type="region of interest" description="Disordered" evidence="2">
    <location>
        <begin position="1"/>
        <end position="20"/>
    </location>
</feature>
<dbReference type="GO" id="GO:0016706">
    <property type="term" value="F:2-oxoglutarate-dependent dioxygenase activity"/>
    <property type="evidence" value="ECO:0007669"/>
    <property type="project" value="UniProtKB-ARBA"/>
</dbReference>
<dbReference type="SUPFAM" id="SSF51197">
    <property type="entry name" value="Clavaminate synthase-like"/>
    <property type="match status" value="1"/>
</dbReference>
<name>S4XJY7_SORCE</name>
<dbReference type="PATRIC" id="fig|1254432.3.peg.9908"/>
<dbReference type="AlphaFoldDB" id="S4XJY7"/>
<dbReference type="STRING" id="1254432.SCE1572_43855"/>
<sequence length="280" mass="30189">MSDGTTSDRAASDGTTSGRADDLLLPEARALDLAGPLADYAARGYARLGRVMTDAGLAALRARSDDLMLGRVTYPGLFFQHDAASGRYEDLPYGKGYEGPSTSYRKLEKLEKDPLFLAWIENPLFERIARSLIQGEISIYRAVLFNKAASGGTPLPWHQDGGSYWGLDRDPELQIWTALDDAPADGGCVEVLEGSHLGGLATPLGGVVPGAVVRAADADARKIALPAAAGEALLIHNYLWHCSGVNRSGRPRRAVTVCYMSRATRCLRKKRAPRAFTPVF</sequence>
<evidence type="ECO:0000313" key="4">
    <source>
        <dbReference type="Proteomes" id="UP000014803"/>
    </source>
</evidence>
<keyword evidence="3" id="KW-0223">Dioxygenase</keyword>
<accession>S4XJY7</accession>
<dbReference type="HOGENOM" id="CLU_048953_6_0_7"/>
<evidence type="ECO:0000256" key="1">
    <source>
        <dbReference type="ARBA" id="ARBA00001954"/>
    </source>
</evidence>